<organism evidence="4 5">
    <name type="scientific">Fodinibius salinus</name>
    <dbReference type="NCBI Taxonomy" id="860790"/>
    <lineage>
        <taxon>Bacteria</taxon>
        <taxon>Pseudomonadati</taxon>
        <taxon>Balneolota</taxon>
        <taxon>Balneolia</taxon>
        <taxon>Balneolales</taxon>
        <taxon>Balneolaceae</taxon>
        <taxon>Fodinibius</taxon>
    </lineage>
</organism>
<dbReference type="AlphaFoldDB" id="A0A5D3YN16"/>
<protein>
    <submittedName>
        <fullName evidence="4">Response regulator receiver domain-containing protein</fullName>
    </submittedName>
</protein>
<dbReference type="GO" id="GO:0000160">
    <property type="term" value="P:phosphorelay signal transduction system"/>
    <property type="evidence" value="ECO:0007669"/>
    <property type="project" value="InterPro"/>
</dbReference>
<feature type="domain" description="Response regulatory" evidence="3">
    <location>
        <begin position="4"/>
        <end position="119"/>
    </location>
</feature>
<dbReference type="InterPro" id="IPR001789">
    <property type="entry name" value="Sig_transdc_resp-reg_receiver"/>
</dbReference>
<name>A0A5D3YN16_9BACT</name>
<feature type="modified residue" description="4-aspartylphosphate" evidence="2">
    <location>
        <position position="52"/>
    </location>
</feature>
<evidence type="ECO:0000313" key="4">
    <source>
        <dbReference type="EMBL" id="TYP94117.1"/>
    </source>
</evidence>
<reference evidence="4 5" key="1">
    <citation type="submission" date="2019-07" db="EMBL/GenBank/DDBJ databases">
        <title>Genomic Encyclopedia of Archaeal and Bacterial Type Strains, Phase II (KMG-II): from individual species to whole genera.</title>
        <authorList>
            <person name="Goeker M."/>
        </authorList>
    </citation>
    <scope>NUCLEOTIDE SEQUENCE [LARGE SCALE GENOMIC DNA]</scope>
    <source>
        <strain evidence="4 5">DSM 21935</strain>
    </source>
</reference>
<evidence type="ECO:0000256" key="2">
    <source>
        <dbReference type="PROSITE-ProRule" id="PRU00169"/>
    </source>
</evidence>
<dbReference type="PROSITE" id="PS50110">
    <property type="entry name" value="RESPONSE_REGULATORY"/>
    <property type="match status" value="1"/>
</dbReference>
<keyword evidence="1 2" id="KW-0597">Phosphoprotein</keyword>
<dbReference type="SUPFAM" id="SSF52172">
    <property type="entry name" value="CheY-like"/>
    <property type="match status" value="1"/>
</dbReference>
<dbReference type="PANTHER" id="PTHR44591">
    <property type="entry name" value="STRESS RESPONSE REGULATOR PROTEIN 1"/>
    <property type="match status" value="1"/>
</dbReference>
<dbReference type="InterPro" id="IPR011006">
    <property type="entry name" value="CheY-like_superfamily"/>
</dbReference>
<dbReference type="OrthoDB" id="9809670at2"/>
<dbReference type="CDD" id="cd00156">
    <property type="entry name" value="REC"/>
    <property type="match status" value="1"/>
</dbReference>
<dbReference type="Gene3D" id="3.40.50.2300">
    <property type="match status" value="1"/>
</dbReference>
<proteinExistence type="predicted"/>
<comment type="caution">
    <text evidence="4">The sequence shown here is derived from an EMBL/GenBank/DDBJ whole genome shotgun (WGS) entry which is preliminary data.</text>
</comment>
<dbReference type="RefSeq" id="WP_148899143.1">
    <property type="nucleotide sequence ID" value="NZ_VNHY01000002.1"/>
</dbReference>
<dbReference type="SMART" id="SM00448">
    <property type="entry name" value="REC"/>
    <property type="match status" value="1"/>
</dbReference>
<dbReference type="Pfam" id="PF00072">
    <property type="entry name" value="Response_reg"/>
    <property type="match status" value="1"/>
</dbReference>
<gene>
    <name evidence="4" type="ORF">LX73_1842</name>
</gene>
<dbReference type="EMBL" id="VNHY01000002">
    <property type="protein sequence ID" value="TYP94117.1"/>
    <property type="molecule type" value="Genomic_DNA"/>
</dbReference>
<dbReference type="InterPro" id="IPR050595">
    <property type="entry name" value="Bact_response_regulator"/>
</dbReference>
<dbReference type="Proteomes" id="UP000324595">
    <property type="component" value="Unassembled WGS sequence"/>
</dbReference>
<dbReference type="PANTHER" id="PTHR44591:SF3">
    <property type="entry name" value="RESPONSE REGULATORY DOMAIN-CONTAINING PROTEIN"/>
    <property type="match status" value="1"/>
</dbReference>
<evidence type="ECO:0000313" key="5">
    <source>
        <dbReference type="Proteomes" id="UP000324595"/>
    </source>
</evidence>
<accession>A0A5D3YN16</accession>
<evidence type="ECO:0000256" key="1">
    <source>
        <dbReference type="ARBA" id="ARBA00022553"/>
    </source>
</evidence>
<sequence length="308" mass="35547">MDYKLLIIDDDDMMHFMLDKLLGEDYELVHAKDAQEGIDIISNEVVNLLLVDIHMPSVSGLDFLEALGDDSQKEQIPVLIMTAEPTAEKAQSAADLGAADFIDKTEFIQDKDQIRERIQMKLVTDVEVPHMDHKTFNKKKLVSKLMDEVLVGDFISSSRKLFTELMTHFSVDFVSFWTFNNKQPNLIISLGTELLHNYGPDEFKKEHSLKYVFKNRKPYYTNNVYRDELGISKELSQEEELPAEIGIPLFALTDKELIKNNKKIPPKTKIFGMVILKRNQLFTTKEYKAISRLVIQSGTILWRLFKQI</sequence>
<evidence type="ECO:0000259" key="3">
    <source>
        <dbReference type="PROSITE" id="PS50110"/>
    </source>
</evidence>
<keyword evidence="5" id="KW-1185">Reference proteome</keyword>